<evidence type="ECO:0000256" key="1">
    <source>
        <dbReference type="ARBA" id="ARBA00022478"/>
    </source>
</evidence>
<evidence type="ECO:0000256" key="9">
    <source>
        <dbReference type="ARBA" id="ARBA00023163"/>
    </source>
</evidence>
<feature type="domain" description="Toprim" evidence="10">
    <location>
        <begin position="247"/>
        <end position="327"/>
    </location>
</feature>
<dbReference type="InterPro" id="IPR002694">
    <property type="entry name" value="Znf_CHC2"/>
</dbReference>
<dbReference type="GO" id="GO:0006269">
    <property type="term" value="P:DNA replication, synthesis of primer"/>
    <property type="evidence" value="ECO:0007669"/>
    <property type="project" value="UniProtKB-KW"/>
</dbReference>
<keyword evidence="6" id="KW-0479">Metal-binding</keyword>
<dbReference type="AlphaFoldDB" id="A0A845A3G7"/>
<dbReference type="SUPFAM" id="SSF56731">
    <property type="entry name" value="DNA primase core"/>
    <property type="match status" value="1"/>
</dbReference>
<dbReference type="InterPro" id="IPR034154">
    <property type="entry name" value="TOPRIM_DnaG/twinkle"/>
</dbReference>
<evidence type="ECO:0000256" key="2">
    <source>
        <dbReference type="ARBA" id="ARBA00022515"/>
    </source>
</evidence>
<evidence type="ECO:0000256" key="6">
    <source>
        <dbReference type="ARBA" id="ARBA00022723"/>
    </source>
</evidence>
<dbReference type="PANTHER" id="PTHR30313:SF2">
    <property type="entry name" value="DNA PRIMASE"/>
    <property type="match status" value="1"/>
</dbReference>
<protein>
    <recommendedName>
        <fullName evidence="10">Toprim domain-containing protein</fullName>
    </recommendedName>
</protein>
<dbReference type="Gene3D" id="3.90.580.10">
    <property type="entry name" value="Zinc finger, CHC2-type domain"/>
    <property type="match status" value="1"/>
</dbReference>
<evidence type="ECO:0000259" key="10">
    <source>
        <dbReference type="PROSITE" id="PS50880"/>
    </source>
</evidence>
<evidence type="ECO:0000256" key="5">
    <source>
        <dbReference type="ARBA" id="ARBA00022705"/>
    </source>
</evidence>
<dbReference type="RefSeq" id="WP_131451536.1">
    <property type="nucleotide sequence ID" value="NZ_BMJK01000001.1"/>
</dbReference>
<accession>A0A845A3G7</accession>
<dbReference type="PANTHER" id="PTHR30313">
    <property type="entry name" value="DNA PRIMASE"/>
    <property type="match status" value="1"/>
</dbReference>
<keyword evidence="8" id="KW-0862">Zinc</keyword>
<keyword evidence="12" id="KW-1185">Reference proteome</keyword>
<evidence type="ECO:0000256" key="3">
    <source>
        <dbReference type="ARBA" id="ARBA00022679"/>
    </source>
</evidence>
<dbReference type="SMART" id="SM00493">
    <property type="entry name" value="TOPRIM"/>
    <property type="match status" value="1"/>
</dbReference>
<reference evidence="11 12" key="1">
    <citation type="submission" date="2019-12" db="EMBL/GenBank/DDBJ databases">
        <title>Genomic-based taxomic classification of the family Erythrobacteraceae.</title>
        <authorList>
            <person name="Xu L."/>
        </authorList>
    </citation>
    <scope>NUCLEOTIDE SEQUENCE [LARGE SCALE GENOMIC DNA]</scope>
    <source>
        <strain evidence="11 12">RC4-10-4</strain>
    </source>
</reference>
<dbReference type="CDD" id="cd01029">
    <property type="entry name" value="TOPRIM_primases"/>
    <property type="match status" value="1"/>
</dbReference>
<dbReference type="InterPro" id="IPR036977">
    <property type="entry name" value="DNA_primase_Znf_CHC2"/>
</dbReference>
<organism evidence="11 12">
    <name type="scientific">Aurantiacibacter arachoides</name>
    <dbReference type="NCBI Taxonomy" id="1850444"/>
    <lineage>
        <taxon>Bacteria</taxon>
        <taxon>Pseudomonadati</taxon>
        <taxon>Pseudomonadota</taxon>
        <taxon>Alphaproteobacteria</taxon>
        <taxon>Sphingomonadales</taxon>
        <taxon>Erythrobacteraceae</taxon>
        <taxon>Aurantiacibacter</taxon>
    </lineage>
</organism>
<dbReference type="PROSITE" id="PS50880">
    <property type="entry name" value="TOPRIM"/>
    <property type="match status" value="1"/>
</dbReference>
<keyword evidence="4" id="KW-0548">Nucleotidyltransferase</keyword>
<dbReference type="Gene3D" id="3.90.980.10">
    <property type="entry name" value="DNA primase, catalytic core, N-terminal domain"/>
    <property type="match status" value="1"/>
</dbReference>
<dbReference type="GO" id="GO:0003677">
    <property type="term" value="F:DNA binding"/>
    <property type="evidence" value="ECO:0007669"/>
    <property type="project" value="InterPro"/>
</dbReference>
<dbReference type="InterPro" id="IPR050219">
    <property type="entry name" value="DnaG_primase"/>
</dbReference>
<dbReference type="InterPro" id="IPR006171">
    <property type="entry name" value="TOPRIM_dom"/>
</dbReference>
<evidence type="ECO:0000256" key="8">
    <source>
        <dbReference type="ARBA" id="ARBA00022833"/>
    </source>
</evidence>
<dbReference type="Proteomes" id="UP000460626">
    <property type="component" value="Unassembled WGS sequence"/>
</dbReference>
<dbReference type="GO" id="GO:0008270">
    <property type="term" value="F:zinc ion binding"/>
    <property type="evidence" value="ECO:0007669"/>
    <property type="project" value="UniProtKB-KW"/>
</dbReference>
<keyword evidence="9" id="KW-0804">Transcription</keyword>
<dbReference type="GO" id="GO:0005737">
    <property type="term" value="C:cytoplasm"/>
    <property type="evidence" value="ECO:0007669"/>
    <property type="project" value="TreeGrafter"/>
</dbReference>
<keyword evidence="2" id="KW-0639">Primosome</keyword>
<evidence type="ECO:0000313" key="11">
    <source>
        <dbReference type="EMBL" id="MXO92149.1"/>
    </source>
</evidence>
<evidence type="ECO:0000256" key="4">
    <source>
        <dbReference type="ARBA" id="ARBA00022695"/>
    </source>
</evidence>
<sequence>MTNFEALNAIPIASVCAALGMKVATNGRARCPMPEHEDRDPSFSLRQATNTFKCFACGEWGGVIDLVMKVERLDLVRAVCWLGERFGSEVRPRQAVRAAAIRARPLTQPKIAVEPAYFPDTEIFSWLMTRCPLRASGRSYLEGRGFSGAIIARFEIGQVDDRAAIFREACARFDLARLERCGLVSTGRYGPFLAYPSDFLLFPFMDQGGIRYVQGRNLKDGKARRWANLSKLAPPAYNLDALTSDASTILICEGVTDVLSAVELGQTAIGLLGANSKVEPSVIARLKGFNVIVVGDADDAGQAFARALVARLGSHGITAMTRRPPDGANDLNAYLLQRRSNVQ</sequence>
<keyword evidence="5" id="KW-0235">DNA replication</keyword>
<gene>
    <name evidence="11" type="ORF">GRI62_00830</name>
</gene>
<dbReference type="OrthoDB" id="7465087at2"/>
<dbReference type="GO" id="GO:0000428">
    <property type="term" value="C:DNA-directed RNA polymerase complex"/>
    <property type="evidence" value="ECO:0007669"/>
    <property type="project" value="UniProtKB-KW"/>
</dbReference>
<name>A0A845A3G7_9SPHN</name>
<dbReference type="Gene3D" id="3.40.1360.10">
    <property type="match status" value="1"/>
</dbReference>
<dbReference type="EMBL" id="WTYH01000001">
    <property type="protein sequence ID" value="MXO92149.1"/>
    <property type="molecule type" value="Genomic_DNA"/>
</dbReference>
<dbReference type="SUPFAM" id="SSF57783">
    <property type="entry name" value="Zinc beta-ribbon"/>
    <property type="match status" value="1"/>
</dbReference>
<keyword evidence="7" id="KW-0863">Zinc-finger</keyword>
<dbReference type="Pfam" id="PF13362">
    <property type="entry name" value="Toprim_3"/>
    <property type="match status" value="1"/>
</dbReference>
<evidence type="ECO:0000256" key="7">
    <source>
        <dbReference type="ARBA" id="ARBA00022771"/>
    </source>
</evidence>
<keyword evidence="3" id="KW-0808">Transferase</keyword>
<dbReference type="GO" id="GO:1990077">
    <property type="term" value="C:primosome complex"/>
    <property type="evidence" value="ECO:0007669"/>
    <property type="project" value="UniProtKB-KW"/>
</dbReference>
<dbReference type="Pfam" id="PF01807">
    <property type="entry name" value="Zn_ribbon_DnaG"/>
    <property type="match status" value="1"/>
</dbReference>
<dbReference type="InterPro" id="IPR037068">
    <property type="entry name" value="DNA_primase_core_N_sf"/>
</dbReference>
<dbReference type="SMART" id="SM00400">
    <property type="entry name" value="ZnF_CHCC"/>
    <property type="match status" value="1"/>
</dbReference>
<dbReference type="GO" id="GO:0003899">
    <property type="term" value="F:DNA-directed RNA polymerase activity"/>
    <property type="evidence" value="ECO:0007669"/>
    <property type="project" value="InterPro"/>
</dbReference>
<proteinExistence type="predicted"/>
<evidence type="ECO:0000313" key="12">
    <source>
        <dbReference type="Proteomes" id="UP000460626"/>
    </source>
</evidence>
<keyword evidence="1" id="KW-0240">DNA-directed RNA polymerase</keyword>
<comment type="caution">
    <text evidence="11">The sequence shown here is derived from an EMBL/GenBank/DDBJ whole genome shotgun (WGS) entry which is preliminary data.</text>
</comment>